<dbReference type="GO" id="GO:0008277">
    <property type="term" value="P:regulation of G protein-coupled receptor signaling pathway"/>
    <property type="evidence" value="ECO:0007669"/>
    <property type="project" value="InterPro"/>
</dbReference>
<dbReference type="InterPro" id="IPR006985">
    <property type="entry name" value="RAMP"/>
</dbReference>
<evidence type="ECO:0000256" key="1">
    <source>
        <dbReference type="ARBA" id="ARBA00004251"/>
    </source>
</evidence>
<evidence type="ECO:0000256" key="14">
    <source>
        <dbReference type="SAM" id="Phobius"/>
    </source>
</evidence>
<evidence type="ECO:0000256" key="9">
    <source>
        <dbReference type="ARBA" id="ARBA00023157"/>
    </source>
</evidence>
<dbReference type="GO" id="GO:0005886">
    <property type="term" value="C:plasma membrane"/>
    <property type="evidence" value="ECO:0007669"/>
    <property type="project" value="UniProtKB-SubCell"/>
</dbReference>
<dbReference type="AlphaFoldDB" id="A0AAD7T7N7"/>
<keyword evidence="5 14" id="KW-0812">Transmembrane</keyword>
<protein>
    <recommendedName>
        <fullName evidence="11">Receptor activity-modifying protein 1</fullName>
    </recommendedName>
</protein>
<evidence type="ECO:0000256" key="7">
    <source>
        <dbReference type="ARBA" id="ARBA00022989"/>
    </source>
</evidence>
<evidence type="ECO:0000256" key="5">
    <source>
        <dbReference type="ARBA" id="ARBA00022692"/>
    </source>
</evidence>
<dbReference type="GO" id="GO:0043235">
    <property type="term" value="C:receptor complex"/>
    <property type="evidence" value="ECO:0007669"/>
    <property type="project" value="TreeGrafter"/>
</dbReference>
<evidence type="ECO:0000256" key="12">
    <source>
        <dbReference type="ARBA" id="ARBA00049570"/>
    </source>
</evidence>
<dbReference type="GO" id="GO:0007186">
    <property type="term" value="P:G protein-coupled receptor signaling pathway"/>
    <property type="evidence" value="ECO:0007669"/>
    <property type="project" value="TreeGrafter"/>
</dbReference>
<evidence type="ECO:0000256" key="4">
    <source>
        <dbReference type="ARBA" id="ARBA00022475"/>
    </source>
</evidence>
<comment type="subcellular location">
    <subcellularLocation>
        <location evidence="1">Cell membrane</location>
        <topology evidence="1">Single-pass type I membrane protein</topology>
    </subcellularLocation>
</comment>
<dbReference type="PANTHER" id="PTHR14076:SF3">
    <property type="entry name" value="RECEPTOR ACTIVITY-MODIFYING PROTEIN 1"/>
    <property type="match status" value="1"/>
</dbReference>
<evidence type="ECO:0000256" key="13">
    <source>
        <dbReference type="ARBA" id="ARBA00049674"/>
    </source>
</evidence>
<dbReference type="GO" id="GO:0009986">
    <property type="term" value="C:cell surface"/>
    <property type="evidence" value="ECO:0007669"/>
    <property type="project" value="TreeGrafter"/>
</dbReference>
<evidence type="ECO:0000256" key="3">
    <source>
        <dbReference type="ARBA" id="ARBA00022448"/>
    </source>
</evidence>
<dbReference type="PANTHER" id="PTHR14076">
    <property type="entry name" value="RECEPTOR ACTIVITY MODIFYING PROTEIN RAMP"/>
    <property type="match status" value="1"/>
</dbReference>
<dbReference type="GO" id="GO:0032870">
    <property type="term" value="P:cellular response to hormone stimulus"/>
    <property type="evidence" value="ECO:0007669"/>
    <property type="project" value="TreeGrafter"/>
</dbReference>
<dbReference type="Proteomes" id="UP001221898">
    <property type="component" value="Unassembled WGS sequence"/>
</dbReference>
<keyword evidence="7 14" id="KW-1133">Transmembrane helix</keyword>
<proteinExistence type="inferred from homology"/>
<comment type="similarity">
    <text evidence="2">Belongs to the RAMP family.</text>
</comment>
<dbReference type="GO" id="GO:0015026">
    <property type="term" value="F:coreceptor activity"/>
    <property type="evidence" value="ECO:0007669"/>
    <property type="project" value="InterPro"/>
</dbReference>
<keyword evidence="9" id="KW-1015">Disulfide bond</keyword>
<dbReference type="GO" id="GO:0072659">
    <property type="term" value="P:protein localization to plasma membrane"/>
    <property type="evidence" value="ECO:0007669"/>
    <property type="project" value="TreeGrafter"/>
</dbReference>
<dbReference type="GO" id="GO:0031623">
    <property type="term" value="P:receptor internalization"/>
    <property type="evidence" value="ECO:0007669"/>
    <property type="project" value="TreeGrafter"/>
</dbReference>
<keyword evidence="3" id="KW-0813">Transport</keyword>
<keyword evidence="4" id="KW-1003">Cell membrane</keyword>
<accession>A0AAD7T7N7</accession>
<comment type="subunit">
    <text evidence="13">Heterodimer of CALCRL and RAMP1; the interaction induces allosteric modulation of CALCRL function and CGRP1/CALCA and CGRP2/CALCB ligand specificity. Heterodimer of CALCR and RAMP1; interaction forms the AMYR1 receptor complex for amylin/IAPP and CGRP1/CALCA ligands.</text>
</comment>
<evidence type="ECO:0000256" key="10">
    <source>
        <dbReference type="ARBA" id="ARBA00023170"/>
    </source>
</evidence>
<evidence type="ECO:0000313" key="16">
    <source>
        <dbReference type="Proteomes" id="UP001221898"/>
    </source>
</evidence>
<dbReference type="InterPro" id="IPR038126">
    <property type="entry name" value="RAMP_sf"/>
</dbReference>
<keyword evidence="8 14" id="KW-0472">Membrane</keyword>
<sequence length="224" mass="25721">MFAAPAPHRGDRRLYAGVEVRSRWGTWSRLHFSVPWNVPRAWYPDGAGSSMLWWLVTSKFKGRQLVKREQLSVLRKLAVPSKQALVCFVTVICGAYHPASVSACGAAYERAIDDFCLTKFRLDMQALEQYHWCSWEDTVELYGQLTNCTYVVALKMDCFWPNRLVDTFFIQVHQLYFQDCSLSGRLLQDPPNRILGPFILVPVLVTLLMTALVVWRSKRSEGIV</sequence>
<dbReference type="EMBL" id="JAINUG010000010">
    <property type="protein sequence ID" value="KAJ8415071.1"/>
    <property type="molecule type" value="Genomic_DNA"/>
</dbReference>
<evidence type="ECO:0000256" key="2">
    <source>
        <dbReference type="ARBA" id="ARBA00007087"/>
    </source>
</evidence>
<dbReference type="GO" id="GO:0006886">
    <property type="term" value="P:intracellular protein transport"/>
    <property type="evidence" value="ECO:0007669"/>
    <property type="project" value="InterPro"/>
</dbReference>
<evidence type="ECO:0000256" key="11">
    <source>
        <dbReference type="ARBA" id="ARBA00041071"/>
    </source>
</evidence>
<name>A0AAD7T7N7_9TELE</name>
<keyword evidence="6" id="KW-0732">Signal</keyword>
<comment type="caution">
    <text evidence="15">The sequence shown here is derived from an EMBL/GenBank/DDBJ whole genome shotgun (WGS) entry which is preliminary data.</text>
</comment>
<organism evidence="15 16">
    <name type="scientific">Aldrovandia affinis</name>
    <dbReference type="NCBI Taxonomy" id="143900"/>
    <lineage>
        <taxon>Eukaryota</taxon>
        <taxon>Metazoa</taxon>
        <taxon>Chordata</taxon>
        <taxon>Craniata</taxon>
        <taxon>Vertebrata</taxon>
        <taxon>Euteleostomi</taxon>
        <taxon>Actinopterygii</taxon>
        <taxon>Neopterygii</taxon>
        <taxon>Teleostei</taxon>
        <taxon>Notacanthiformes</taxon>
        <taxon>Halosauridae</taxon>
        <taxon>Aldrovandia</taxon>
    </lineage>
</organism>
<keyword evidence="16" id="KW-1185">Reference proteome</keyword>
<feature type="transmembrane region" description="Helical" evidence="14">
    <location>
        <begin position="194"/>
        <end position="215"/>
    </location>
</feature>
<reference evidence="15" key="1">
    <citation type="journal article" date="2023" name="Science">
        <title>Genome structures resolve the early diversification of teleost fishes.</title>
        <authorList>
            <person name="Parey E."/>
            <person name="Louis A."/>
            <person name="Montfort J."/>
            <person name="Bouchez O."/>
            <person name="Roques C."/>
            <person name="Iampietro C."/>
            <person name="Lluch J."/>
            <person name="Castinel A."/>
            <person name="Donnadieu C."/>
            <person name="Desvignes T."/>
            <person name="Floi Bucao C."/>
            <person name="Jouanno E."/>
            <person name="Wen M."/>
            <person name="Mejri S."/>
            <person name="Dirks R."/>
            <person name="Jansen H."/>
            <person name="Henkel C."/>
            <person name="Chen W.J."/>
            <person name="Zahm M."/>
            <person name="Cabau C."/>
            <person name="Klopp C."/>
            <person name="Thompson A.W."/>
            <person name="Robinson-Rechavi M."/>
            <person name="Braasch I."/>
            <person name="Lecointre G."/>
            <person name="Bobe J."/>
            <person name="Postlethwait J.H."/>
            <person name="Berthelot C."/>
            <person name="Roest Crollius H."/>
            <person name="Guiguen Y."/>
        </authorList>
    </citation>
    <scope>NUCLEOTIDE SEQUENCE</scope>
    <source>
        <strain evidence="15">NC1722</strain>
    </source>
</reference>
<dbReference type="Gene3D" id="1.10.150.510">
    <property type="entry name" value="Receptor activity modifying family"/>
    <property type="match status" value="1"/>
</dbReference>
<evidence type="ECO:0000256" key="8">
    <source>
        <dbReference type="ARBA" id="ARBA00023136"/>
    </source>
</evidence>
<evidence type="ECO:0000256" key="6">
    <source>
        <dbReference type="ARBA" id="ARBA00022729"/>
    </source>
</evidence>
<dbReference type="Pfam" id="PF04901">
    <property type="entry name" value="RAMP"/>
    <property type="match status" value="1"/>
</dbReference>
<comment type="function">
    <text evidence="12">Accessory protein that interacts with and modulates the function of G-protein coupled receptors including calcitonin gene-related peptide type 1 receptor (CALCRL) and calcitonin receptor (CALCR). Required for the transport of CALCRL to the plasma membrane. Together with CALCRL, form the receptor complex for the calcitonin gene-related peptides CGRP1/CALCA and CGRP2/CALCB. Together with CALCR, form the AMYR1 receptor complex for amylin/IAPP and CGRP1/CALCA.</text>
</comment>
<evidence type="ECO:0000313" key="15">
    <source>
        <dbReference type="EMBL" id="KAJ8415071.1"/>
    </source>
</evidence>
<dbReference type="GO" id="GO:0006816">
    <property type="term" value="P:calcium ion transport"/>
    <property type="evidence" value="ECO:0007669"/>
    <property type="project" value="TreeGrafter"/>
</dbReference>
<gene>
    <name evidence="15" type="ORF">AAFF_G00007690</name>
</gene>
<keyword evidence="10" id="KW-0675">Receptor</keyword>